<dbReference type="AlphaFoldDB" id="A0A397UAC5"/>
<dbReference type="OrthoDB" id="2397917at2759"/>
<keyword evidence="2" id="KW-1185">Reference proteome</keyword>
<dbReference type="EMBL" id="QKWP01001685">
    <property type="protein sequence ID" value="RIB07260.1"/>
    <property type="molecule type" value="Genomic_DNA"/>
</dbReference>
<evidence type="ECO:0008006" key="3">
    <source>
        <dbReference type="Google" id="ProtNLM"/>
    </source>
</evidence>
<dbReference type="STRING" id="44941.A0A397UAC5"/>
<accession>A0A397UAC5</accession>
<sequence>MESRSNFKNYYYKVILRITRDGNKICYCKPDEYHGLTNNTEIFSKIEKIMTLEEGIRLHMTGNAWKCFIANAEFANPITKYRHGYYLWGGCNKNKDLVTAKSLFKEATDDGIADAQFRYAFTLTDEGSLGFKQDKALGIKYLKLATMKGNTKALELLKAKIEHFNIK</sequence>
<dbReference type="InterPro" id="IPR011990">
    <property type="entry name" value="TPR-like_helical_dom_sf"/>
</dbReference>
<evidence type="ECO:0000313" key="2">
    <source>
        <dbReference type="Proteomes" id="UP000266673"/>
    </source>
</evidence>
<reference evidence="1 2" key="1">
    <citation type="submission" date="2018-06" db="EMBL/GenBank/DDBJ databases">
        <title>Comparative genomics reveals the genomic features of Rhizophagus irregularis, R. cerebriforme, R. diaphanum and Gigaspora rosea, and their symbiotic lifestyle signature.</title>
        <authorList>
            <person name="Morin E."/>
            <person name="San Clemente H."/>
            <person name="Chen E.C.H."/>
            <person name="De La Providencia I."/>
            <person name="Hainaut M."/>
            <person name="Kuo A."/>
            <person name="Kohler A."/>
            <person name="Murat C."/>
            <person name="Tang N."/>
            <person name="Roy S."/>
            <person name="Loubradou J."/>
            <person name="Henrissat B."/>
            <person name="Grigoriev I.V."/>
            <person name="Corradi N."/>
            <person name="Roux C."/>
            <person name="Martin F.M."/>
        </authorList>
    </citation>
    <scope>NUCLEOTIDE SEQUENCE [LARGE SCALE GENOMIC DNA]</scope>
    <source>
        <strain evidence="1 2">DAOM 194757</strain>
    </source>
</reference>
<dbReference type="Gene3D" id="1.25.40.10">
    <property type="entry name" value="Tetratricopeptide repeat domain"/>
    <property type="match status" value="1"/>
</dbReference>
<comment type="caution">
    <text evidence="1">The sequence shown here is derived from an EMBL/GenBank/DDBJ whole genome shotgun (WGS) entry which is preliminary data.</text>
</comment>
<organism evidence="1 2">
    <name type="scientific">Gigaspora rosea</name>
    <dbReference type="NCBI Taxonomy" id="44941"/>
    <lineage>
        <taxon>Eukaryota</taxon>
        <taxon>Fungi</taxon>
        <taxon>Fungi incertae sedis</taxon>
        <taxon>Mucoromycota</taxon>
        <taxon>Glomeromycotina</taxon>
        <taxon>Glomeromycetes</taxon>
        <taxon>Diversisporales</taxon>
        <taxon>Gigasporaceae</taxon>
        <taxon>Gigaspora</taxon>
    </lineage>
</organism>
<gene>
    <name evidence="1" type="ORF">C2G38_2214940</name>
</gene>
<dbReference type="Proteomes" id="UP000266673">
    <property type="component" value="Unassembled WGS sequence"/>
</dbReference>
<name>A0A397UAC5_9GLOM</name>
<evidence type="ECO:0000313" key="1">
    <source>
        <dbReference type="EMBL" id="RIB07260.1"/>
    </source>
</evidence>
<dbReference type="SUPFAM" id="SSF81901">
    <property type="entry name" value="HCP-like"/>
    <property type="match status" value="1"/>
</dbReference>
<protein>
    <recommendedName>
        <fullName evidence="3">Sel1 repeat family protein</fullName>
    </recommendedName>
</protein>
<proteinExistence type="predicted"/>